<comment type="caution">
    <text evidence="1">The sequence shown here is derived from an EMBL/GenBank/DDBJ whole genome shotgun (WGS) entry which is preliminary data.</text>
</comment>
<protein>
    <submittedName>
        <fullName evidence="1">Uncharacterized protein</fullName>
    </submittedName>
</protein>
<dbReference type="Proteomes" id="UP000424527">
    <property type="component" value="Unassembled WGS sequence"/>
</dbReference>
<name>A0A6G0ISH3_LARCR</name>
<accession>A0A6G0ISH3</accession>
<dbReference type="EMBL" id="REGW02000007">
    <property type="protein sequence ID" value="KAE8294186.1"/>
    <property type="molecule type" value="Genomic_DNA"/>
</dbReference>
<proteinExistence type="predicted"/>
<dbReference type="AlphaFoldDB" id="A0A6G0ISH3"/>
<sequence>MVQNDEDFRTSSDTLLVLGKSRDTKQPLELKVHLHWVDFTLGNTQSSIHRWIHITEMRLRFSPKGQVKNQMAVHEALSGQWQHATPFSAVMPCVGLNWGCDVPEHKMAHEHGVLHSAVWKSWLSLTLEFIGSPDCRKQGSQQKHNFTLKCCALFGQ</sequence>
<evidence type="ECO:0000313" key="2">
    <source>
        <dbReference type="Proteomes" id="UP000424527"/>
    </source>
</evidence>
<evidence type="ECO:0000313" key="1">
    <source>
        <dbReference type="EMBL" id="KAE8294186.1"/>
    </source>
</evidence>
<organism evidence="1 2">
    <name type="scientific">Larimichthys crocea</name>
    <name type="common">Large yellow croaker</name>
    <name type="synonym">Pseudosciaena crocea</name>
    <dbReference type="NCBI Taxonomy" id="215358"/>
    <lineage>
        <taxon>Eukaryota</taxon>
        <taxon>Metazoa</taxon>
        <taxon>Chordata</taxon>
        <taxon>Craniata</taxon>
        <taxon>Vertebrata</taxon>
        <taxon>Euteleostomi</taxon>
        <taxon>Actinopterygii</taxon>
        <taxon>Neopterygii</taxon>
        <taxon>Teleostei</taxon>
        <taxon>Neoteleostei</taxon>
        <taxon>Acanthomorphata</taxon>
        <taxon>Eupercaria</taxon>
        <taxon>Sciaenidae</taxon>
        <taxon>Larimichthys</taxon>
    </lineage>
</organism>
<reference evidence="1 2" key="1">
    <citation type="submission" date="2019-07" db="EMBL/GenBank/DDBJ databases">
        <title>Chromosome genome assembly for large yellow croaker.</title>
        <authorList>
            <person name="Xiao S."/>
        </authorList>
    </citation>
    <scope>NUCLEOTIDE SEQUENCE [LARGE SCALE GENOMIC DNA]</scope>
    <source>
        <strain evidence="1">JMULYC20181020</strain>
        <tissue evidence="1">Muscle</tissue>
    </source>
</reference>
<gene>
    <name evidence="1" type="ORF">D5F01_LYC07134</name>
</gene>
<keyword evidence="2" id="KW-1185">Reference proteome</keyword>